<name>A0A841DBG4_PLAVE</name>
<dbReference type="AlphaFoldDB" id="A0A841DBG4"/>
<dbReference type="RefSeq" id="WP_184946051.1">
    <property type="nucleotide sequence ID" value="NZ_JACHJJ010000021.1"/>
</dbReference>
<keyword evidence="2" id="KW-0732">Signal</keyword>
<feature type="chain" id="PRO_5032298594" description="PASTA domain-containing protein" evidence="2">
    <location>
        <begin position="28"/>
        <end position="239"/>
    </location>
</feature>
<comment type="caution">
    <text evidence="3">The sequence shown here is derived from an EMBL/GenBank/DDBJ whole genome shotgun (WGS) entry which is preliminary data.</text>
</comment>
<gene>
    <name evidence="3" type="ORF">FHS22_005454</name>
</gene>
<dbReference type="Proteomes" id="UP000562352">
    <property type="component" value="Unassembled WGS sequence"/>
</dbReference>
<reference evidence="3 4" key="1">
    <citation type="submission" date="2020-08" db="EMBL/GenBank/DDBJ databases">
        <title>Genomic Encyclopedia of Type Strains, Phase III (KMG-III): the genomes of soil and plant-associated and newly described type strains.</title>
        <authorList>
            <person name="Whitman W."/>
        </authorList>
    </citation>
    <scope>NUCLEOTIDE SEQUENCE [LARGE SCALE GENOMIC DNA]</scope>
    <source>
        <strain evidence="3 4">CECT 3303</strain>
    </source>
</reference>
<proteinExistence type="predicted"/>
<evidence type="ECO:0000313" key="3">
    <source>
        <dbReference type="EMBL" id="MBB5966163.1"/>
    </source>
</evidence>
<feature type="compositionally biased region" description="Acidic residues" evidence="1">
    <location>
        <begin position="193"/>
        <end position="229"/>
    </location>
</feature>
<protein>
    <recommendedName>
        <fullName evidence="5">PASTA domain-containing protein</fullName>
    </recommendedName>
</protein>
<feature type="compositionally biased region" description="Gly residues" evidence="1">
    <location>
        <begin position="52"/>
        <end position="66"/>
    </location>
</feature>
<sequence>MEVRGMSRLRRPAALSLAFLLCFPAVACGGGGAGEGFPSIPSSQNGQNGQDGQEGQGDRNGQGDQDGQGDRNGQDGQGDQNGRNGGESQGGQVPISPVDVPDIPEPGASFDSADEIHGIVAEEVRQNCDDGTVCLDLDVEVHADDQDPSCTFQGFDPEAGTQMERGATLTVLVSGAGCSAGGETGGESTPTEPEPEPEPDTGEPESPDTGEPGTEDPATEDPATEDPDYGEPQPTATSS</sequence>
<evidence type="ECO:0000313" key="4">
    <source>
        <dbReference type="Proteomes" id="UP000562352"/>
    </source>
</evidence>
<feature type="signal peptide" evidence="2">
    <location>
        <begin position="1"/>
        <end position="27"/>
    </location>
</feature>
<feature type="region of interest" description="Disordered" evidence="1">
    <location>
        <begin position="37"/>
        <end position="111"/>
    </location>
</feature>
<evidence type="ECO:0008006" key="5">
    <source>
        <dbReference type="Google" id="ProtNLM"/>
    </source>
</evidence>
<keyword evidence="4" id="KW-1185">Reference proteome</keyword>
<evidence type="ECO:0000256" key="1">
    <source>
        <dbReference type="SAM" id="MobiDB-lite"/>
    </source>
</evidence>
<evidence type="ECO:0000256" key="2">
    <source>
        <dbReference type="SAM" id="SignalP"/>
    </source>
</evidence>
<organism evidence="3 4">
    <name type="scientific">Planomonospora venezuelensis</name>
    <dbReference type="NCBI Taxonomy" id="1999"/>
    <lineage>
        <taxon>Bacteria</taxon>
        <taxon>Bacillati</taxon>
        <taxon>Actinomycetota</taxon>
        <taxon>Actinomycetes</taxon>
        <taxon>Streptosporangiales</taxon>
        <taxon>Streptosporangiaceae</taxon>
        <taxon>Planomonospora</taxon>
    </lineage>
</organism>
<dbReference type="EMBL" id="JACHJJ010000021">
    <property type="protein sequence ID" value="MBB5966163.1"/>
    <property type="molecule type" value="Genomic_DNA"/>
</dbReference>
<feature type="region of interest" description="Disordered" evidence="1">
    <location>
        <begin position="174"/>
        <end position="239"/>
    </location>
</feature>
<accession>A0A841DBG4</accession>